<feature type="transmembrane region" description="Helical" evidence="1">
    <location>
        <begin position="62"/>
        <end position="84"/>
    </location>
</feature>
<dbReference type="PANTHER" id="PTHR23028:SF53">
    <property type="entry name" value="ACYL_TRANSF_3 DOMAIN-CONTAINING PROTEIN"/>
    <property type="match status" value="1"/>
</dbReference>
<proteinExistence type="predicted"/>
<name>A0A0J1GI11_9GAMM</name>
<dbReference type="InterPro" id="IPR050879">
    <property type="entry name" value="Acyltransferase_3"/>
</dbReference>
<evidence type="ECO:0000313" key="3">
    <source>
        <dbReference type="EMBL" id="KLU99344.1"/>
    </source>
</evidence>
<feature type="transmembrane region" description="Helical" evidence="1">
    <location>
        <begin position="168"/>
        <end position="186"/>
    </location>
</feature>
<keyword evidence="1" id="KW-1133">Transmembrane helix</keyword>
<evidence type="ECO:0000259" key="2">
    <source>
        <dbReference type="Pfam" id="PF01757"/>
    </source>
</evidence>
<comment type="caution">
    <text evidence="3">The sequence shown here is derived from an EMBL/GenBank/DDBJ whole genome shotgun (WGS) entry which is preliminary data.</text>
</comment>
<evidence type="ECO:0000256" key="1">
    <source>
        <dbReference type="SAM" id="Phobius"/>
    </source>
</evidence>
<keyword evidence="1" id="KW-0472">Membrane</keyword>
<dbReference type="GO" id="GO:0000271">
    <property type="term" value="P:polysaccharide biosynthetic process"/>
    <property type="evidence" value="ECO:0007669"/>
    <property type="project" value="TreeGrafter"/>
</dbReference>
<gene>
    <name evidence="3" type="ORF">ABT58_18120</name>
</gene>
<dbReference type="GO" id="GO:0016020">
    <property type="term" value="C:membrane"/>
    <property type="evidence" value="ECO:0007669"/>
    <property type="project" value="TreeGrafter"/>
</dbReference>
<feature type="transmembrane region" description="Helical" evidence="1">
    <location>
        <begin position="192"/>
        <end position="208"/>
    </location>
</feature>
<organism evidence="3 4">
    <name type="scientific">Photobacterium aphoticum</name>
    <dbReference type="NCBI Taxonomy" id="754436"/>
    <lineage>
        <taxon>Bacteria</taxon>
        <taxon>Pseudomonadati</taxon>
        <taxon>Pseudomonadota</taxon>
        <taxon>Gammaproteobacteria</taxon>
        <taxon>Vibrionales</taxon>
        <taxon>Vibrionaceae</taxon>
        <taxon>Photobacterium</taxon>
    </lineage>
</organism>
<sequence>MALWVALVHTLMSVGIYIPASINKIVNVTYAVDVFIILSGFVIFALLHYSQENYRGFITRRAFRLFPAYLVALAISALTLSWQIDLWSTFATEGRYWTGRAMTLTDTQNDFTAHLLTHLVLLQGLFNGLLPSSDFTFLEPAWSLSLEWQFYLLAPVIFVAAQQRKLRTLCLLALFSAALYGAPGSGFLSNQIHYFLVGILSFYLYLFIQKHQLTVIPVYLLFVCLTLKNIPMATWFLFFSMATFSNPLFSRLKRFFELGVFHYIGQRSYSIYVFHTLLIYPAFLLVGDISTLAGKITVIALTMLFTLITSHFTYQFIELPGIQLGRKLAKKMQQPTPVPSG</sequence>
<accession>A0A0J1GI11</accession>
<protein>
    <recommendedName>
        <fullName evidence="2">Acyltransferase 3 domain-containing protein</fullName>
    </recommendedName>
</protein>
<feature type="transmembrane region" description="Helical" evidence="1">
    <location>
        <begin position="269"/>
        <end position="286"/>
    </location>
</feature>
<dbReference type="Pfam" id="PF01757">
    <property type="entry name" value="Acyl_transf_3"/>
    <property type="match status" value="1"/>
</dbReference>
<feature type="transmembrane region" description="Helical" evidence="1">
    <location>
        <begin position="298"/>
        <end position="317"/>
    </location>
</feature>
<evidence type="ECO:0000313" key="4">
    <source>
        <dbReference type="Proteomes" id="UP000036426"/>
    </source>
</evidence>
<feature type="transmembrane region" description="Helical" evidence="1">
    <location>
        <begin position="25"/>
        <end position="50"/>
    </location>
</feature>
<dbReference type="EMBL" id="LDOV01000033">
    <property type="protein sequence ID" value="KLU99344.1"/>
    <property type="molecule type" value="Genomic_DNA"/>
</dbReference>
<reference evidence="3 4" key="1">
    <citation type="submission" date="2015-05" db="EMBL/GenBank/DDBJ databases">
        <title>Photobacterium galathea sp. nov.</title>
        <authorList>
            <person name="Machado H."/>
            <person name="Gram L."/>
        </authorList>
    </citation>
    <scope>NUCLEOTIDE SEQUENCE [LARGE SCALE GENOMIC DNA]</scope>
    <source>
        <strain evidence="3 4">DSM 25995</strain>
    </source>
</reference>
<feature type="transmembrane region" description="Helical" evidence="1">
    <location>
        <begin position="141"/>
        <end position="161"/>
    </location>
</feature>
<dbReference type="PATRIC" id="fig|754436.4.peg.3837"/>
<dbReference type="InterPro" id="IPR002656">
    <property type="entry name" value="Acyl_transf_3_dom"/>
</dbReference>
<dbReference type="PANTHER" id="PTHR23028">
    <property type="entry name" value="ACETYLTRANSFERASE"/>
    <property type="match status" value="1"/>
</dbReference>
<dbReference type="AlphaFoldDB" id="A0A0J1GI11"/>
<dbReference type="GO" id="GO:0016747">
    <property type="term" value="F:acyltransferase activity, transferring groups other than amino-acyl groups"/>
    <property type="evidence" value="ECO:0007669"/>
    <property type="project" value="InterPro"/>
</dbReference>
<feature type="transmembrane region" description="Helical" evidence="1">
    <location>
        <begin position="220"/>
        <end position="249"/>
    </location>
</feature>
<feature type="domain" description="Acyltransferase 3" evidence="2">
    <location>
        <begin position="2"/>
        <end position="309"/>
    </location>
</feature>
<keyword evidence="1" id="KW-0812">Transmembrane</keyword>
<dbReference type="Proteomes" id="UP000036426">
    <property type="component" value="Unassembled WGS sequence"/>
</dbReference>
<keyword evidence="4" id="KW-1185">Reference proteome</keyword>